<evidence type="ECO:0000313" key="2">
    <source>
        <dbReference type="EMBL" id="GJT85472.1"/>
    </source>
</evidence>
<accession>A0ABQ5HC63</accession>
<reference evidence="2" key="1">
    <citation type="journal article" date="2022" name="Int. J. Mol. Sci.">
        <title>Draft Genome of Tanacetum Coccineum: Genomic Comparison of Closely Related Tanacetum-Family Plants.</title>
        <authorList>
            <person name="Yamashiro T."/>
            <person name="Shiraishi A."/>
            <person name="Nakayama K."/>
            <person name="Satake H."/>
        </authorList>
    </citation>
    <scope>NUCLEOTIDE SEQUENCE</scope>
</reference>
<evidence type="ECO:0000313" key="3">
    <source>
        <dbReference type="Proteomes" id="UP001151760"/>
    </source>
</evidence>
<dbReference type="InterPro" id="IPR057670">
    <property type="entry name" value="SH3_retrovirus"/>
</dbReference>
<name>A0ABQ5HC63_9ASTR</name>
<proteinExistence type="predicted"/>
<sequence length="172" mass="20190">MINLLQFLVMEDLVQEILRYNKGLLRSKVSITIFSRLVNSVMRIWRLHGTDLYTISLQETISSTPICLMAKASLTQAWLWHRRTTISTLGIHQLDFNERMLYWFTLTESKGYRVYNKRTRLVVESINLIFDEIKEMSETSVANNTSDLIPQQQKASDYDYLTLAPYTKLFLL</sequence>
<dbReference type="Proteomes" id="UP001151760">
    <property type="component" value="Unassembled WGS sequence"/>
</dbReference>
<dbReference type="EMBL" id="BQNB010019455">
    <property type="protein sequence ID" value="GJT85472.1"/>
    <property type="molecule type" value="Genomic_DNA"/>
</dbReference>
<evidence type="ECO:0000259" key="1">
    <source>
        <dbReference type="Pfam" id="PF25597"/>
    </source>
</evidence>
<comment type="caution">
    <text evidence="2">The sequence shown here is derived from an EMBL/GenBank/DDBJ whole genome shotgun (WGS) entry which is preliminary data.</text>
</comment>
<organism evidence="2 3">
    <name type="scientific">Tanacetum coccineum</name>
    <dbReference type="NCBI Taxonomy" id="301880"/>
    <lineage>
        <taxon>Eukaryota</taxon>
        <taxon>Viridiplantae</taxon>
        <taxon>Streptophyta</taxon>
        <taxon>Embryophyta</taxon>
        <taxon>Tracheophyta</taxon>
        <taxon>Spermatophyta</taxon>
        <taxon>Magnoliopsida</taxon>
        <taxon>eudicotyledons</taxon>
        <taxon>Gunneridae</taxon>
        <taxon>Pentapetalae</taxon>
        <taxon>asterids</taxon>
        <taxon>campanulids</taxon>
        <taxon>Asterales</taxon>
        <taxon>Asteraceae</taxon>
        <taxon>Asteroideae</taxon>
        <taxon>Anthemideae</taxon>
        <taxon>Anthemidinae</taxon>
        <taxon>Tanacetum</taxon>
    </lineage>
</organism>
<dbReference type="Pfam" id="PF25597">
    <property type="entry name" value="SH3_retrovirus"/>
    <property type="match status" value="1"/>
</dbReference>
<protein>
    <recommendedName>
        <fullName evidence="1">Retroviral polymerase SH3-like domain-containing protein</fullName>
    </recommendedName>
</protein>
<reference evidence="2" key="2">
    <citation type="submission" date="2022-01" db="EMBL/GenBank/DDBJ databases">
        <authorList>
            <person name="Yamashiro T."/>
            <person name="Shiraishi A."/>
            <person name="Satake H."/>
            <person name="Nakayama K."/>
        </authorList>
    </citation>
    <scope>NUCLEOTIDE SEQUENCE</scope>
</reference>
<gene>
    <name evidence="2" type="ORF">Tco_1067189</name>
</gene>
<keyword evidence="3" id="KW-1185">Reference proteome</keyword>
<feature type="domain" description="Retroviral polymerase SH3-like" evidence="1">
    <location>
        <begin position="108"/>
        <end position="139"/>
    </location>
</feature>